<sequence>MNFRKSWVLAGMTGLAGFAVAGCGVSNPPVSASSIAHHIIQAQSRIKTSHSIMSLSIKGLPTGSMKQTIHLWTKSPDMARSTVDINGHQQVVSVSNGHTITILNQANKTYMKIPVPKGSALGAQNPALLTTALSHILSQNHVSLVNTSAQIATHPTYELKLTPKKANQSFGFSSMTLWIDKQTYQPLAVNLTVKLPGGQTMNESLRYLSIQDNIAVPAGTFNLQIPPGAHKMAIPGLPASSSQASR</sequence>
<dbReference type="EMBL" id="PXYT01000043">
    <property type="protein sequence ID" value="PSR26053.1"/>
    <property type="molecule type" value="Genomic_DNA"/>
</dbReference>
<name>A0A2T2WV03_9FIRM</name>
<organism evidence="2 3">
    <name type="scientific">Sulfobacillus benefaciens</name>
    <dbReference type="NCBI Taxonomy" id="453960"/>
    <lineage>
        <taxon>Bacteria</taxon>
        <taxon>Bacillati</taxon>
        <taxon>Bacillota</taxon>
        <taxon>Clostridia</taxon>
        <taxon>Eubacteriales</taxon>
        <taxon>Clostridiales Family XVII. Incertae Sedis</taxon>
        <taxon>Sulfobacillus</taxon>
    </lineage>
</organism>
<proteinExistence type="predicted"/>
<dbReference type="PANTHER" id="PTHR37507">
    <property type="entry name" value="SPORULATION PROTEIN YDCC"/>
    <property type="match status" value="1"/>
</dbReference>
<comment type="caution">
    <text evidence="2">The sequence shown here is derived from an EMBL/GenBank/DDBJ whole genome shotgun (WGS) entry which is preliminary data.</text>
</comment>
<evidence type="ECO:0000256" key="1">
    <source>
        <dbReference type="SAM" id="SignalP"/>
    </source>
</evidence>
<evidence type="ECO:0000313" key="2">
    <source>
        <dbReference type="EMBL" id="PSR26053.1"/>
    </source>
</evidence>
<dbReference type="AlphaFoldDB" id="A0A2T2WV03"/>
<gene>
    <name evidence="2" type="ORF">C7B43_15040</name>
</gene>
<dbReference type="PROSITE" id="PS51257">
    <property type="entry name" value="PROKAR_LIPOPROTEIN"/>
    <property type="match status" value="1"/>
</dbReference>
<dbReference type="SUPFAM" id="SSF89392">
    <property type="entry name" value="Prokaryotic lipoproteins and lipoprotein localization factors"/>
    <property type="match status" value="1"/>
</dbReference>
<evidence type="ECO:0000313" key="3">
    <source>
        <dbReference type="Proteomes" id="UP000242699"/>
    </source>
</evidence>
<evidence type="ECO:0008006" key="4">
    <source>
        <dbReference type="Google" id="ProtNLM"/>
    </source>
</evidence>
<dbReference type="Proteomes" id="UP000242699">
    <property type="component" value="Unassembled WGS sequence"/>
</dbReference>
<dbReference type="Gene3D" id="2.50.20.10">
    <property type="entry name" value="Lipoprotein localisation LolA/LolB/LppX"/>
    <property type="match status" value="1"/>
</dbReference>
<dbReference type="Pfam" id="PF09865">
    <property type="entry name" value="DUF2092"/>
    <property type="match status" value="1"/>
</dbReference>
<feature type="chain" id="PRO_5039707344" description="DUF4292 domain-containing protein" evidence="1">
    <location>
        <begin position="22"/>
        <end position="246"/>
    </location>
</feature>
<protein>
    <recommendedName>
        <fullName evidence="4">DUF4292 domain-containing protein</fullName>
    </recommendedName>
</protein>
<keyword evidence="1" id="KW-0732">Signal</keyword>
<dbReference type="InterPro" id="IPR029046">
    <property type="entry name" value="LolA/LolB/LppX"/>
</dbReference>
<dbReference type="InterPro" id="IPR019207">
    <property type="entry name" value="DUF2092"/>
</dbReference>
<dbReference type="InterPro" id="IPR052944">
    <property type="entry name" value="Sporulation_related"/>
</dbReference>
<feature type="signal peptide" evidence="1">
    <location>
        <begin position="1"/>
        <end position="21"/>
    </location>
</feature>
<accession>A0A2T2WV03</accession>
<dbReference type="PANTHER" id="PTHR37507:SF2">
    <property type="entry name" value="SPORULATION PROTEIN YDCC"/>
    <property type="match status" value="1"/>
</dbReference>
<reference evidence="2 3" key="1">
    <citation type="journal article" date="2014" name="BMC Genomics">
        <title>Comparison of environmental and isolate Sulfobacillus genomes reveals diverse carbon, sulfur, nitrogen, and hydrogen metabolisms.</title>
        <authorList>
            <person name="Justice N.B."/>
            <person name="Norman A."/>
            <person name="Brown C.T."/>
            <person name="Singh A."/>
            <person name="Thomas B.C."/>
            <person name="Banfield J.F."/>
        </authorList>
    </citation>
    <scope>NUCLEOTIDE SEQUENCE [LARGE SCALE GENOMIC DNA]</scope>
    <source>
        <strain evidence="2">AMDSBA1</strain>
    </source>
</reference>